<evidence type="ECO:0000313" key="2">
    <source>
        <dbReference type="EMBL" id="KAF8397375.1"/>
    </source>
</evidence>
<reference evidence="2 3" key="1">
    <citation type="submission" date="2020-04" db="EMBL/GenBank/DDBJ databases">
        <title>Plant Genome Project.</title>
        <authorList>
            <person name="Zhang R.-G."/>
        </authorList>
    </citation>
    <scope>NUCLEOTIDE SEQUENCE [LARGE SCALE GENOMIC DNA]</scope>
    <source>
        <strain evidence="2">YNK0</strain>
        <tissue evidence="2">Leaf</tissue>
    </source>
</reference>
<dbReference type="OrthoDB" id="5835829at2759"/>
<proteinExistence type="inferred from homology"/>
<evidence type="ECO:0008006" key="4">
    <source>
        <dbReference type="Google" id="ProtNLM"/>
    </source>
</evidence>
<name>A0A834Z0H3_TETSI</name>
<evidence type="ECO:0000313" key="3">
    <source>
        <dbReference type="Proteomes" id="UP000655225"/>
    </source>
</evidence>
<dbReference type="PANTHER" id="PTHR11926">
    <property type="entry name" value="GLUCOSYL/GLUCURONOSYL TRANSFERASES"/>
    <property type="match status" value="1"/>
</dbReference>
<comment type="similarity">
    <text evidence="1">Belongs to the UDP-glycosyltransferase family.</text>
</comment>
<protein>
    <recommendedName>
        <fullName evidence="4">Glucuronosyltransferase</fullName>
    </recommendedName>
</protein>
<accession>A0A834Z0H3</accession>
<dbReference type="SUPFAM" id="SSF53756">
    <property type="entry name" value="UDP-Glycosyltransferase/glycogen phosphorylase"/>
    <property type="match status" value="1"/>
</dbReference>
<sequence>MLKLAELLSQAGFHITFLNTYQNRRLQFTDVHSRLTRSPGFRFYTISDGFLPDHPRSAELVRDLFVSFKSFGFQSLSSVLSLLAAYGLIAVFQNSLKLGIFHLKVTTTWMETLLRRRDLPSFCRIKDLEHPVLKFFVNEALNIARASRLILNTFDDLQGPMLSHLGSHFPKLYTIGPVHTILIRIIR</sequence>
<organism evidence="2 3">
    <name type="scientific">Tetracentron sinense</name>
    <name type="common">Spur-leaf</name>
    <dbReference type="NCBI Taxonomy" id="13715"/>
    <lineage>
        <taxon>Eukaryota</taxon>
        <taxon>Viridiplantae</taxon>
        <taxon>Streptophyta</taxon>
        <taxon>Embryophyta</taxon>
        <taxon>Tracheophyta</taxon>
        <taxon>Spermatophyta</taxon>
        <taxon>Magnoliopsida</taxon>
        <taxon>Trochodendrales</taxon>
        <taxon>Trochodendraceae</taxon>
        <taxon>Tetracentron</taxon>
    </lineage>
</organism>
<dbReference type="EMBL" id="JABCRI010000011">
    <property type="protein sequence ID" value="KAF8397375.1"/>
    <property type="molecule type" value="Genomic_DNA"/>
</dbReference>
<keyword evidence="3" id="KW-1185">Reference proteome</keyword>
<dbReference type="GO" id="GO:0080044">
    <property type="term" value="F:quercetin 7-O-glucosyltransferase activity"/>
    <property type="evidence" value="ECO:0007669"/>
    <property type="project" value="TreeGrafter"/>
</dbReference>
<dbReference type="Gene3D" id="3.40.50.2000">
    <property type="entry name" value="Glycogen Phosphorylase B"/>
    <property type="match status" value="2"/>
</dbReference>
<dbReference type="AlphaFoldDB" id="A0A834Z0H3"/>
<dbReference type="Proteomes" id="UP000655225">
    <property type="component" value="Unassembled WGS sequence"/>
</dbReference>
<evidence type="ECO:0000256" key="1">
    <source>
        <dbReference type="ARBA" id="ARBA00009995"/>
    </source>
</evidence>
<dbReference type="PANTHER" id="PTHR11926:SF1392">
    <property type="entry name" value="GLYCOSYLTRANSFERASE"/>
    <property type="match status" value="1"/>
</dbReference>
<gene>
    <name evidence="2" type="ORF">HHK36_016288</name>
</gene>
<comment type="caution">
    <text evidence="2">The sequence shown here is derived from an EMBL/GenBank/DDBJ whole genome shotgun (WGS) entry which is preliminary data.</text>
</comment>
<dbReference type="GO" id="GO:0080043">
    <property type="term" value="F:quercetin 3-O-glucosyltransferase activity"/>
    <property type="evidence" value="ECO:0007669"/>
    <property type="project" value="TreeGrafter"/>
</dbReference>